<sequence length="112" mass="13037">MTRIPELVMKQVERWCTNRVPDRLREELRVTCKRRGNSITIVEQRAPATAELGEDWSEQKVAQLRLAEDGNWSLHWADRNGRWRNLSGGPRDETIAPLLDEIDRNPDGVFWG</sequence>
<proteinExistence type="predicted"/>
<dbReference type="RefSeq" id="WP_132875615.1">
    <property type="nucleotide sequence ID" value="NZ_SLXQ01000001.1"/>
</dbReference>
<comment type="caution">
    <text evidence="1">The sequence shown here is derived from an EMBL/GenBank/DDBJ whole genome shotgun (WGS) entry which is preliminary data.</text>
</comment>
<evidence type="ECO:0000313" key="2">
    <source>
        <dbReference type="Proteomes" id="UP000294911"/>
    </source>
</evidence>
<organism evidence="1 2">
    <name type="scientific">Tamaricihabitans halophyticus</name>
    <dbReference type="NCBI Taxonomy" id="1262583"/>
    <lineage>
        <taxon>Bacteria</taxon>
        <taxon>Bacillati</taxon>
        <taxon>Actinomycetota</taxon>
        <taxon>Actinomycetes</taxon>
        <taxon>Pseudonocardiales</taxon>
        <taxon>Pseudonocardiaceae</taxon>
        <taxon>Tamaricihabitans</taxon>
    </lineage>
</organism>
<name>A0A4R2R500_9PSEU</name>
<keyword evidence="2" id="KW-1185">Reference proteome</keyword>
<dbReference type="Proteomes" id="UP000294911">
    <property type="component" value="Unassembled WGS sequence"/>
</dbReference>
<dbReference type="OrthoDB" id="4210561at2"/>
<accession>A0A4R2R500</accession>
<dbReference type="AlphaFoldDB" id="A0A4R2R500"/>
<dbReference type="EMBL" id="SLXQ01000001">
    <property type="protein sequence ID" value="TCP57097.1"/>
    <property type="molecule type" value="Genomic_DNA"/>
</dbReference>
<protein>
    <submittedName>
        <fullName evidence="1">DUF3024 family protein</fullName>
    </submittedName>
</protein>
<reference evidence="1 2" key="1">
    <citation type="submission" date="2019-03" db="EMBL/GenBank/DDBJ databases">
        <title>Genomic Encyclopedia of Type Strains, Phase IV (KMG-IV): sequencing the most valuable type-strain genomes for metagenomic binning, comparative biology and taxonomic classification.</title>
        <authorList>
            <person name="Goeker M."/>
        </authorList>
    </citation>
    <scope>NUCLEOTIDE SEQUENCE [LARGE SCALE GENOMIC DNA]</scope>
    <source>
        <strain evidence="1 2">DSM 45765</strain>
    </source>
</reference>
<dbReference type="InterPro" id="IPR021388">
    <property type="entry name" value="DUF3024"/>
</dbReference>
<dbReference type="Pfam" id="PF11225">
    <property type="entry name" value="DUF3024"/>
    <property type="match status" value="1"/>
</dbReference>
<gene>
    <name evidence="1" type="ORF">EV191_1011049</name>
</gene>
<evidence type="ECO:0000313" key="1">
    <source>
        <dbReference type="EMBL" id="TCP57097.1"/>
    </source>
</evidence>